<organism evidence="3 4">
    <name type="scientific">Roseateles toxinivorans</name>
    <dbReference type="NCBI Taxonomy" id="270368"/>
    <lineage>
        <taxon>Bacteria</taxon>
        <taxon>Pseudomonadati</taxon>
        <taxon>Pseudomonadota</taxon>
        <taxon>Betaproteobacteria</taxon>
        <taxon>Burkholderiales</taxon>
        <taxon>Sphaerotilaceae</taxon>
        <taxon>Roseateles</taxon>
    </lineage>
</organism>
<sequence length="260" mass="27943">MSLRHSEPVVLKGLHLLPQPRRLGHPLPPDAALASSEPGIAGIRPLPAAAPEAIPAVAAAPEPTRADGFSLGYEEGLARANQEMERKLDTLKRELVADFAEQNRQRARQLAAGVDALKAALLRQQEACSAELRRIEPLSVALAFEALCKMLGDQTHRRDHLKALIAQGLKVFQQGAPARILLNAQDWQLIADGAPSTCLPQPADDIEISADSSLEPGCCLLQVGRLQLDISMSTQLDRLMQLWATSAECPAAPTSSEEPS</sequence>
<feature type="coiled-coil region" evidence="1">
    <location>
        <begin position="74"/>
        <end position="101"/>
    </location>
</feature>
<dbReference type="InterPro" id="IPR018035">
    <property type="entry name" value="Flagellar_FliH/T3SS_HrpE"/>
</dbReference>
<dbReference type="RefSeq" id="WP_166652180.1">
    <property type="nucleotide sequence ID" value="NZ_SNXS01000013.1"/>
</dbReference>
<evidence type="ECO:0000313" key="3">
    <source>
        <dbReference type="EMBL" id="TDP61397.1"/>
    </source>
</evidence>
<accession>A0A4R6QEU8</accession>
<dbReference type="InParanoid" id="A0A4R6QEU8"/>
<comment type="caution">
    <text evidence="3">The sequence shown here is derived from an EMBL/GenBank/DDBJ whole genome shotgun (WGS) entry which is preliminary data.</text>
</comment>
<keyword evidence="3" id="KW-0966">Cell projection</keyword>
<gene>
    <name evidence="3" type="ORF">DES47_11380</name>
</gene>
<evidence type="ECO:0000313" key="4">
    <source>
        <dbReference type="Proteomes" id="UP000295361"/>
    </source>
</evidence>
<protein>
    <submittedName>
        <fullName evidence="3">Flagellar biosynthesis/type III secretory pathway protein FliH</fullName>
    </submittedName>
</protein>
<dbReference type="Pfam" id="PF02108">
    <property type="entry name" value="FliH"/>
    <property type="match status" value="1"/>
</dbReference>
<keyword evidence="4" id="KW-1185">Reference proteome</keyword>
<dbReference type="EMBL" id="SNXS01000013">
    <property type="protein sequence ID" value="TDP61397.1"/>
    <property type="molecule type" value="Genomic_DNA"/>
</dbReference>
<name>A0A4R6QEU8_9BURK</name>
<evidence type="ECO:0000256" key="1">
    <source>
        <dbReference type="SAM" id="Coils"/>
    </source>
</evidence>
<dbReference type="Proteomes" id="UP000295361">
    <property type="component" value="Unassembled WGS sequence"/>
</dbReference>
<keyword evidence="3" id="KW-0282">Flagellum</keyword>
<feature type="domain" description="Flagellar assembly protein FliH/Type III secretion system HrpE" evidence="2">
    <location>
        <begin position="109"/>
        <end position="239"/>
    </location>
</feature>
<proteinExistence type="predicted"/>
<keyword evidence="1" id="KW-0175">Coiled coil</keyword>
<evidence type="ECO:0000259" key="2">
    <source>
        <dbReference type="Pfam" id="PF02108"/>
    </source>
</evidence>
<dbReference type="AlphaFoldDB" id="A0A4R6QEU8"/>
<keyword evidence="3" id="KW-0969">Cilium</keyword>
<reference evidence="3 4" key="1">
    <citation type="submission" date="2019-03" db="EMBL/GenBank/DDBJ databases">
        <title>Genomic Encyclopedia of Type Strains, Phase IV (KMG-IV): sequencing the most valuable type-strain genomes for metagenomic binning, comparative biology and taxonomic classification.</title>
        <authorList>
            <person name="Goeker M."/>
        </authorList>
    </citation>
    <scope>NUCLEOTIDE SEQUENCE [LARGE SCALE GENOMIC DNA]</scope>
    <source>
        <strain evidence="3 4">DSM 16998</strain>
    </source>
</reference>